<evidence type="ECO:0000313" key="2">
    <source>
        <dbReference type="Proteomes" id="UP000670092"/>
    </source>
</evidence>
<gene>
    <name evidence="1" type="ORF">I7I52_00138</name>
</gene>
<organism evidence="1 2">
    <name type="scientific">Ajellomyces capsulatus</name>
    <name type="common">Darling's disease fungus</name>
    <name type="synonym">Histoplasma capsulatum</name>
    <dbReference type="NCBI Taxonomy" id="5037"/>
    <lineage>
        <taxon>Eukaryota</taxon>
        <taxon>Fungi</taxon>
        <taxon>Dikarya</taxon>
        <taxon>Ascomycota</taxon>
        <taxon>Pezizomycotina</taxon>
        <taxon>Eurotiomycetes</taxon>
        <taxon>Eurotiomycetidae</taxon>
        <taxon>Onygenales</taxon>
        <taxon>Ajellomycetaceae</taxon>
        <taxon>Histoplasma</taxon>
    </lineage>
</organism>
<evidence type="ECO:0000313" key="1">
    <source>
        <dbReference type="EMBL" id="KAG5302474.1"/>
    </source>
</evidence>
<dbReference type="VEuPathDB" id="FungiDB:I7I52_00138"/>
<proteinExistence type="predicted"/>
<sequence length="132" mass="14961">MLSLLGVWKRLVLSRARLLGRAPHTFTVIEWSRTLWWCLGVLDVADTPSPIVDATRWRRTLWYRTTTRCWRTPLVSRRHTHASSLICVRIDILWNGSISLVGASCLAALQQLQSRFNVSICGVEISSASISI</sequence>
<protein>
    <submittedName>
        <fullName evidence="1">Uncharacterized protein</fullName>
    </submittedName>
</protein>
<reference evidence="1 2" key="1">
    <citation type="submission" date="2021-01" db="EMBL/GenBank/DDBJ databases">
        <title>Chromosome-level genome assembly of a human fungal pathogen reveals clustering of transcriptionally co-regulated genes.</title>
        <authorList>
            <person name="Voorhies M."/>
            <person name="Cohen S."/>
            <person name="Shea T.P."/>
            <person name="Petrus S."/>
            <person name="Munoz J.F."/>
            <person name="Poplawski S."/>
            <person name="Goldman W.E."/>
            <person name="Michael T."/>
            <person name="Cuomo C.A."/>
            <person name="Sil A."/>
            <person name="Beyhan S."/>
        </authorList>
    </citation>
    <scope>NUCLEOTIDE SEQUENCE [LARGE SCALE GENOMIC DNA]</scope>
    <source>
        <strain evidence="1 2">G184AR</strain>
    </source>
</reference>
<dbReference type="Proteomes" id="UP000670092">
    <property type="component" value="Unassembled WGS sequence"/>
</dbReference>
<dbReference type="EMBL" id="JAEVHI010000001">
    <property type="protein sequence ID" value="KAG5302474.1"/>
    <property type="molecule type" value="Genomic_DNA"/>
</dbReference>
<dbReference type="AlphaFoldDB" id="A0A8H7Z7E0"/>
<name>A0A8H7Z7E0_AJECA</name>
<comment type="caution">
    <text evidence="1">The sequence shown here is derived from an EMBL/GenBank/DDBJ whole genome shotgun (WGS) entry which is preliminary data.</text>
</comment>
<accession>A0A8H7Z7E0</accession>